<sequence>MSSLPKGKGMLNGDRKVNGAQGEPENLREFVQIVLGDTITLKGHLEKFPRYAAEYQNERKFQEELQKVKEENDQLKGDLLAAQRSLLGLGEECEVYKRKVDREYKEKSKGLVKLEKEVNELTSKLEEIKSEQKKVPARLQQSFEDGQNHQKSLDKEDMKALTDEKARLQNDVSELRRKVDEGKKALRVEKSNHETTIRNNGFIIGGLEAQKDKLEEKLAKLTSFRGPLDENDKSELEQQQVQVEEIVDEYFPELPPKVQHNLPADSPFNKIYQSSTAAEGHLCRAAVRDIISRALCDNVYVHPILRLSRVLPKDLETVVQKLDHDKESAFRLLTIEVVEQLEKINRLQPETGFEFQIKEIVNHVRSHMKEPQRDMDLTEELRGVFQDAEKQWMSLQKTELGIKATLQETEYLPTIDPASDEAIEFHLSPSFQVPNLPPH</sequence>
<organism evidence="3 4">
    <name type="scientific">Trichoglossum hirsutum</name>
    <dbReference type="NCBI Taxonomy" id="265104"/>
    <lineage>
        <taxon>Eukaryota</taxon>
        <taxon>Fungi</taxon>
        <taxon>Dikarya</taxon>
        <taxon>Ascomycota</taxon>
        <taxon>Pezizomycotina</taxon>
        <taxon>Geoglossomycetes</taxon>
        <taxon>Geoglossales</taxon>
        <taxon>Geoglossaceae</taxon>
        <taxon>Trichoglossum</taxon>
    </lineage>
</organism>
<accession>A0A9P8LE56</accession>
<feature type="non-terminal residue" evidence="3">
    <location>
        <position position="439"/>
    </location>
</feature>
<feature type="coiled-coil region" evidence="1">
    <location>
        <begin position="51"/>
        <end position="224"/>
    </location>
</feature>
<keyword evidence="4" id="KW-1185">Reference proteome</keyword>
<name>A0A9P8LE56_9PEZI</name>
<dbReference type="EMBL" id="JAGHQM010000349">
    <property type="protein sequence ID" value="KAH0562450.1"/>
    <property type="molecule type" value="Genomic_DNA"/>
</dbReference>
<feature type="region of interest" description="Disordered" evidence="2">
    <location>
        <begin position="1"/>
        <end position="23"/>
    </location>
</feature>
<evidence type="ECO:0000313" key="4">
    <source>
        <dbReference type="Proteomes" id="UP000750711"/>
    </source>
</evidence>
<evidence type="ECO:0000313" key="3">
    <source>
        <dbReference type="EMBL" id="KAH0562450.1"/>
    </source>
</evidence>
<dbReference type="AlphaFoldDB" id="A0A9P8LE56"/>
<evidence type="ECO:0000256" key="2">
    <source>
        <dbReference type="SAM" id="MobiDB-lite"/>
    </source>
</evidence>
<proteinExistence type="predicted"/>
<keyword evidence="1" id="KW-0175">Coiled coil</keyword>
<gene>
    <name evidence="3" type="ORF">GP486_002864</name>
</gene>
<protein>
    <submittedName>
        <fullName evidence="3">Uncharacterized protein</fullName>
    </submittedName>
</protein>
<comment type="caution">
    <text evidence="3">The sequence shown here is derived from an EMBL/GenBank/DDBJ whole genome shotgun (WGS) entry which is preliminary data.</text>
</comment>
<evidence type="ECO:0000256" key="1">
    <source>
        <dbReference type="SAM" id="Coils"/>
    </source>
</evidence>
<dbReference type="Proteomes" id="UP000750711">
    <property type="component" value="Unassembled WGS sequence"/>
</dbReference>
<reference evidence="3" key="1">
    <citation type="submission" date="2021-03" db="EMBL/GenBank/DDBJ databases">
        <title>Comparative genomics and phylogenomic investigation of the class Geoglossomycetes provide insights into ecological specialization and systematics.</title>
        <authorList>
            <person name="Melie T."/>
            <person name="Pirro S."/>
            <person name="Miller A.N."/>
            <person name="Quandt A."/>
        </authorList>
    </citation>
    <scope>NUCLEOTIDE SEQUENCE</scope>
    <source>
        <strain evidence="3">CAQ_001_2017</strain>
    </source>
</reference>